<evidence type="ECO:0000256" key="1">
    <source>
        <dbReference type="ARBA" id="ARBA00004601"/>
    </source>
</evidence>
<evidence type="ECO:0000256" key="6">
    <source>
        <dbReference type="ARBA" id="ARBA00023054"/>
    </source>
</evidence>
<dbReference type="PANTHER" id="PTHR12965">
    <property type="entry name" value="VACUOLAR PROTEIN SORTING 54"/>
    <property type="match status" value="1"/>
</dbReference>
<evidence type="ECO:0000313" key="8">
    <source>
        <dbReference type="EMBL" id="KAF5944581.1"/>
    </source>
</evidence>
<evidence type="ECO:0000313" key="9">
    <source>
        <dbReference type="Proteomes" id="UP000593564"/>
    </source>
</evidence>
<evidence type="ECO:0000256" key="2">
    <source>
        <dbReference type="ARBA" id="ARBA00009150"/>
    </source>
</evidence>
<keyword evidence="6" id="KW-0175">Coiled coil</keyword>
<dbReference type="InterPro" id="IPR039745">
    <property type="entry name" value="Vps54"/>
</dbReference>
<evidence type="ECO:0000256" key="5">
    <source>
        <dbReference type="ARBA" id="ARBA00023034"/>
    </source>
</evidence>
<dbReference type="GO" id="GO:0000938">
    <property type="term" value="C:GARP complex"/>
    <property type="evidence" value="ECO:0007669"/>
    <property type="project" value="InterPro"/>
</dbReference>
<keyword evidence="3" id="KW-0813">Transport</keyword>
<feature type="compositionally biased region" description="Polar residues" evidence="7">
    <location>
        <begin position="388"/>
        <end position="404"/>
    </location>
</feature>
<dbReference type="EMBL" id="JACBKZ010000008">
    <property type="protein sequence ID" value="KAF5944581.1"/>
    <property type="molecule type" value="Genomic_DNA"/>
</dbReference>
<comment type="similarity">
    <text evidence="2">Belongs to the VPS54 family.</text>
</comment>
<evidence type="ECO:0000256" key="4">
    <source>
        <dbReference type="ARBA" id="ARBA00022927"/>
    </source>
</evidence>
<keyword evidence="4" id="KW-0653">Protein transport</keyword>
<dbReference type="GO" id="GO:0042147">
    <property type="term" value="P:retrograde transport, endosome to Golgi"/>
    <property type="evidence" value="ECO:0007669"/>
    <property type="project" value="InterPro"/>
</dbReference>
<evidence type="ECO:0000256" key="3">
    <source>
        <dbReference type="ARBA" id="ARBA00022448"/>
    </source>
</evidence>
<reference evidence="9" key="1">
    <citation type="journal article" date="2020" name="Nat. Commun.">
        <title>Genome assembly of wild tea tree DASZ reveals pedigree and selection history of tea varieties.</title>
        <authorList>
            <person name="Zhang W."/>
            <person name="Zhang Y."/>
            <person name="Qiu H."/>
            <person name="Guo Y."/>
            <person name="Wan H."/>
            <person name="Zhang X."/>
            <person name="Scossa F."/>
            <person name="Alseekh S."/>
            <person name="Zhang Q."/>
            <person name="Wang P."/>
            <person name="Xu L."/>
            <person name="Schmidt M.H."/>
            <person name="Jia X."/>
            <person name="Li D."/>
            <person name="Zhu A."/>
            <person name="Guo F."/>
            <person name="Chen W."/>
            <person name="Ni D."/>
            <person name="Usadel B."/>
            <person name="Fernie A.R."/>
            <person name="Wen W."/>
        </authorList>
    </citation>
    <scope>NUCLEOTIDE SEQUENCE [LARGE SCALE GENOMIC DNA]</scope>
    <source>
        <strain evidence="9">cv. G240</strain>
    </source>
</reference>
<comment type="subcellular location">
    <subcellularLocation>
        <location evidence="1">Golgi apparatus</location>
        <location evidence="1">trans-Golgi network</location>
    </subcellularLocation>
</comment>
<organism evidence="8 9">
    <name type="scientific">Camellia sinensis</name>
    <name type="common">Tea plant</name>
    <name type="synonym">Thea sinensis</name>
    <dbReference type="NCBI Taxonomy" id="4442"/>
    <lineage>
        <taxon>Eukaryota</taxon>
        <taxon>Viridiplantae</taxon>
        <taxon>Streptophyta</taxon>
        <taxon>Embryophyta</taxon>
        <taxon>Tracheophyta</taxon>
        <taxon>Spermatophyta</taxon>
        <taxon>Magnoliopsida</taxon>
        <taxon>eudicotyledons</taxon>
        <taxon>Gunneridae</taxon>
        <taxon>Pentapetalae</taxon>
        <taxon>asterids</taxon>
        <taxon>Ericales</taxon>
        <taxon>Theaceae</taxon>
        <taxon>Camellia</taxon>
    </lineage>
</organism>
<comment type="caution">
    <text evidence="8">The sequence shown here is derived from an EMBL/GenBank/DDBJ whole genome shotgun (WGS) entry which is preliminary data.</text>
</comment>
<dbReference type="GO" id="GO:0005829">
    <property type="term" value="C:cytosol"/>
    <property type="evidence" value="ECO:0007669"/>
    <property type="project" value="GOC"/>
</dbReference>
<dbReference type="Proteomes" id="UP000593564">
    <property type="component" value="Unassembled WGS sequence"/>
</dbReference>
<dbReference type="PANTHER" id="PTHR12965:SF0">
    <property type="entry name" value="VACUOLAR PROTEIN SORTING-ASSOCIATED PROTEIN 54"/>
    <property type="match status" value="1"/>
</dbReference>
<dbReference type="GO" id="GO:0006896">
    <property type="term" value="P:Golgi to vacuole transport"/>
    <property type="evidence" value="ECO:0007669"/>
    <property type="project" value="TreeGrafter"/>
</dbReference>
<reference evidence="8 9" key="2">
    <citation type="submission" date="2020-07" db="EMBL/GenBank/DDBJ databases">
        <title>Genome assembly of wild tea tree DASZ reveals pedigree and selection history of tea varieties.</title>
        <authorList>
            <person name="Zhang W."/>
        </authorList>
    </citation>
    <scope>NUCLEOTIDE SEQUENCE [LARGE SCALE GENOMIC DNA]</scope>
    <source>
        <strain evidence="9">cv. G240</strain>
        <tissue evidence="8">Leaf</tissue>
    </source>
</reference>
<keyword evidence="9" id="KW-1185">Reference proteome</keyword>
<proteinExistence type="inferred from homology"/>
<gene>
    <name evidence="8" type="ORF">HYC85_018658</name>
</gene>
<dbReference type="AlphaFoldDB" id="A0A7J7GX94"/>
<evidence type="ECO:0000256" key="7">
    <source>
        <dbReference type="SAM" id="MobiDB-lite"/>
    </source>
</evidence>
<dbReference type="GO" id="GO:0019905">
    <property type="term" value="F:syntaxin binding"/>
    <property type="evidence" value="ECO:0007669"/>
    <property type="project" value="TreeGrafter"/>
</dbReference>
<name>A0A7J7GX94_CAMSI</name>
<protein>
    <submittedName>
        <fullName evidence="8">Uncharacterized protein</fullName>
    </submittedName>
</protein>
<feature type="region of interest" description="Disordered" evidence="7">
    <location>
        <begin position="383"/>
        <end position="404"/>
    </location>
</feature>
<accession>A0A7J7GX94</accession>
<keyword evidence="5" id="KW-0333">Golgi apparatus</keyword>
<dbReference type="GO" id="GO:0015031">
    <property type="term" value="P:protein transport"/>
    <property type="evidence" value="ECO:0007669"/>
    <property type="project" value="UniProtKB-KW"/>
</dbReference>
<sequence>MWMMKSELAVEFPSRRWWTLVWLRPKPLEVENERGIRAALAERKDGNGELVCRRCKGDAMDASVCRVNLLYIERDKRKNYLYHPTTHNGMESVHLKDYILMRLVKFKSPLQFLSELSQLGLNWINKPYLRNYEARVLQKWCRMSTGMMVRIPGTTNTFGYVMGFSNRNESPTDGSDAPKDGQIEFENPFGVLQKRRANLGRFEYKWENNIKIKLDEEETSSFRDRLLPLIIGLLRTAKLPYVLRIYCDTLTADMKTAIKTAVADLLPVLLTRPLESDFTPGERMVDADGGGSSLASKLRSLSSESFVQLLAAIFNIVRAHLVRASEVKKAVEWIMCNIDGHYAADSVAAAIALGAAVAEAAQETDGQAGSFLLYSPQRNAAKMPSMQGKANNGANSSNVSKNFR</sequence>